<dbReference type="KEGG" id="dfa:DFA_12138"/>
<reference evidence="4" key="1">
    <citation type="journal article" date="2011" name="Genome Res.">
        <title>Phylogeny-wide analysis of social amoeba genomes highlights ancient origins for complex intercellular communication.</title>
        <authorList>
            <person name="Heidel A.J."/>
            <person name="Lawal H.M."/>
            <person name="Felder M."/>
            <person name="Schilde C."/>
            <person name="Helps N.R."/>
            <person name="Tunggal B."/>
            <person name="Rivero F."/>
            <person name="John U."/>
            <person name="Schleicher M."/>
            <person name="Eichinger L."/>
            <person name="Platzer M."/>
            <person name="Noegel A.A."/>
            <person name="Schaap P."/>
            <person name="Gloeckner G."/>
        </authorList>
    </citation>
    <scope>NUCLEOTIDE SEQUENCE [LARGE SCALE GENOMIC DNA]</scope>
    <source>
        <strain evidence="4">SH3</strain>
    </source>
</reference>
<evidence type="ECO:0000313" key="4">
    <source>
        <dbReference type="Proteomes" id="UP000007797"/>
    </source>
</evidence>
<keyword evidence="2" id="KW-0472">Membrane</keyword>
<sequence>MTTKEIKKKEKSKKEQEGEEEEEEEEIKFSDEEDSSDEEYQRKKLKLEEQIKELDQDRRKKKKPIRPSRPHYSEGKGVLFHLIRYLCILAVFLVFHYFIFGGFNNIPEWLYFWKSESEAASEDWSKYMGIGDNRKHVIEQIKMRCPKDADCSDIINKFSK</sequence>
<feature type="compositionally biased region" description="Acidic residues" evidence="1">
    <location>
        <begin position="17"/>
        <end position="38"/>
    </location>
</feature>
<gene>
    <name evidence="3" type="ORF">DFA_12138</name>
</gene>
<protein>
    <submittedName>
        <fullName evidence="3">Uncharacterized protein</fullName>
    </submittedName>
</protein>
<feature type="transmembrane region" description="Helical" evidence="2">
    <location>
        <begin position="78"/>
        <end position="100"/>
    </location>
</feature>
<name>F4QC85_CACFS</name>
<dbReference type="RefSeq" id="XP_004351090.1">
    <property type="nucleotide sequence ID" value="XM_004351038.1"/>
</dbReference>
<feature type="region of interest" description="Disordered" evidence="1">
    <location>
        <begin position="1"/>
        <end position="42"/>
    </location>
</feature>
<feature type="compositionally biased region" description="Basic and acidic residues" evidence="1">
    <location>
        <begin position="1"/>
        <end position="16"/>
    </location>
</feature>
<dbReference type="Proteomes" id="UP000007797">
    <property type="component" value="Unassembled WGS sequence"/>
</dbReference>
<proteinExistence type="predicted"/>
<keyword evidence="2" id="KW-0812">Transmembrane</keyword>
<evidence type="ECO:0000313" key="3">
    <source>
        <dbReference type="EMBL" id="EGG14366.1"/>
    </source>
</evidence>
<evidence type="ECO:0000256" key="2">
    <source>
        <dbReference type="SAM" id="Phobius"/>
    </source>
</evidence>
<dbReference type="GeneID" id="14866496"/>
<accession>F4QC85</accession>
<dbReference type="EMBL" id="GL883029">
    <property type="protein sequence ID" value="EGG14366.1"/>
    <property type="molecule type" value="Genomic_DNA"/>
</dbReference>
<keyword evidence="2" id="KW-1133">Transmembrane helix</keyword>
<dbReference type="AlphaFoldDB" id="F4QC85"/>
<keyword evidence="4" id="KW-1185">Reference proteome</keyword>
<organism evidence="3 4">
    <name type="scientific">Cavenderia fasciculata</name>
    <name type="common">Slime mold</name>
    <name type="synonym">Dictyostelium fasciculatum</name>
    <dbReference type="NCBI Taxonomy" id="261658"/>
    <lineage>
        <taxon>Eukaryota</taxon>
        <taxon>Amoebozoa</taxon>
        <taxon>Evosea</taxon>
        <taxon>Eumycetozoa</taxon>
        <taxon>Dictyostelia</taxon>
        <taxon>Acytosteliales</taxon>
        <taxon>Cavenderiaceae</taxon>
        <taxon>Cavenderia</taxon>
    </lineage>
</organism>
<evidence type="ECO:0000256" key="1">
    <source>
        <dbReference type="SAM" id="MobiDB-lite"/>
    </source>
</evidence>